<sequence length="186" mass="21214">MADALLVINLIIGFFTMWQSLISIYKFYKRQTPISADTGLRNRETITLNEREHIDERTNIEQRHADFTVNIRGNRNDLNDENVVITIAYKDLILDAKTQFLIFKESRDAVSRIESETESVQQLIDKLGLELPMTAEEYINVDDNVIAGGLTDGKIVAAVYSPEEEPEITQSAAIEFLARILHLMLK</sequence>
<evidence type="ECO:0000256" key="1">
    <source>
        <dbReference type="SAM" id="Phobius"/>
    </source>
</evidence>
<dbReference type="Proteomes" id="UP000789739">
    <property type="component" value="Unassembled WGS sequence"/>
</dbReference>
<accession>A0A9N8W5B2</accession>
<feature type="transmembrane region" description="Helical" evidence="1">
    <location>
        <begin position="6"/>
        <end position="25"/>
    </location>
</feature>
<keyword evidence="1" id="KW-0472">Membrane</keyword>
<keyword evidence="1" id="KW-1133">Transmembrane helix</keyword>
<organism evidence="2 3">
    <name type="scientific">Paraglomus brasilianum</name>
    <dbReference type="NCBI Taxonomy" id="144538"/>
    <lineage>
        <taxon>Eukaryota</taxon>
        <taxon>Fungi</taxon>
        <taxon>Fungi incertae sedis</taxon>
        <taxon>Mucoromycota</taxon>
        <taxon>Glomeromycotina</taxon>
        <taxon>Glomeromycetes</taxon>
        <taxon>Paraglomerales</taxon>
        <taxon>Paraglomeraceae</taxon>
        <taxon>Paraglomus</taxon>
    </lineage>
</organism>
<comment type="caution">
    <text evidence="2">The sequence shown here is derived from an EMBL/GenBank/DDBJ whole genome shotgun (WGS) entry which is preliminary data.</text>
</comment>
<dbReference type="EMBL" id="CAJVPI010000070">
    <property type="protein sequence ID" value="CAG8472655.1"/>
    <property type="molecule type" value="Genomic_DNA"/>
</dbReference>
<keyword evidence="3" id="KW-1185">Reference proteome</keyword>
<gene>
    <name evidence="2" type="ORF">PBRASI_LOCUS1148</name>
</gene>
<reference evidence="2" key="1">
    <citation type="submission" date="2021-06" db="EMBL/GenBank/DDBJ databases">
        <authorList>
            <person name="Kallberg Y."/>
            <person name="Tangrot J."/>
            <person name="Rosling A."/>
        </authorList>
    </citation>
    <scope>NUCLEOTIDE SEQUENCE</scope>
    <source>
        <strain evidence="2">BR232B</strain>
    </source>
</reference>
<name>A0A9N8W5B2_9GLOM</name>
<evidence type="ECO:0000313" key="2">
    <source>
        <dbReference type="EMBL" id="CAG8472655.1"/>
    </source>
</evidence>
<dbReference type="AlphaFoldDB" id="A0A9N8W5B2"/>
<evidence type="ECO:0000313" key="3">
    <source>
        <dbReference type="Proteomes" id="UP000789739"/>
    </source>
</evidence>
<proteinExistence type="predicted"/>
<protein>
    <submittedName>
        <fullName evidence="2">11676_t:CDS:1</fullName>
    </submittedName>
</protein>
<keyword evidence="1" id="KW-0812">Transmembrane</keyword>